<evidence type="ECO:0000313" key="3">
    <source>
        <dbReference type="Proteomes" id="UP000035681"/>
    </source>
</evidence>
<keyword evidence="2" id="KW-0732">Signal</keyword>
<dbReference type="WBParaSite" id="TCONS_00000189.p1">
    <property type="protein sequence ID" value="TCONS_00000189.p1"/>
    <property type="gene ID" value="XLOC_000214"/>
</dbReference>
<evidence type="ECO:0000313" key="5">
    <source>
        <dbReference type="WBParaSite" id="TCONS_00000189.p1"/>
    </source>
</evidence>
<feature type="region of interest" description="Disordered" evidence="1">
    <location>
        <begin position="274"/>
        <end position="369"/>
    </location>
</feature>
<organism evidence="4">
    <name type="scientific">Strongyloides stercoralis</name>
    <name type="common">Threadworm</name>
    <dbReference type="NCBI Taxonomy" id="6248"/>
    <lineage>
        <taxon>Eukaryota</taxon>
        <taxon>Metazoa</taxon>
        <taxon>Ecdysozoa</taxon>
        <taxon>Nematoda</taxon>
        <taxon>Chromadorea</taxon>
        <taxon>Rhabditida</taxon>
        <taxon>Tylenchina</taxon>
        <taxon>Panagrolaimomorpha</taxon>
        <taxon>Strongyloidoidea</taxon>
        <taxon>Strongyloididae</taxon>
        <taxon>Strongyloides</taxon>
    </lineage>
</organism>
<dbReference type="Proteomes" id="UP000035681">
    <property type="component" value="Unplaced"/>
</dbReference>
<feature type="region of interest" description="Disordered" evidence="1">
    <location>
        <begin position="34"/>
        <end position="157"/>
    </location>
</feature>
<name>A0A0K0EFF3_STRER</name>
<feature type="compositionally biased region" description="Basic and acidic residues" evidence="1">
    <location>
        <begin position="97"/>
        <end position="110"/>
    </location>
</feature>
<keyword evidence="3" id="KW-1185">Reference proteome</keyword>
<evidence type="ECO:0000313" key="4">
    <source>
        <dbReference type="WBParaSite" id="SSTP_0000821600.1"/>
    </source>
</evidence>
<feature type="compositionally biased region" description="Basic and acidic residues" evidence="1">
    <location>
        <begin position="313"/>
        <end position="337"/>
    </location>
</feature>
<evidence type="ECO:0000256" key="2">
    <source>
        <dbReference type="SAM" id="SignalP"/>
    </source>
</evidence>
<reference evidence="4" key="1">
    <citation type="submission" date="2015-08" db="UniProtKB">
        <authorList>
            <consortium name="WormBaseParasite"/>
        </authorList>
    </citation>
    <scope>IDENTIFICATION</scope>
</reference>
<proteinExistence type="predicted"/>
<feature type="compositionally biased region" description="Polar residues" evidence="1">
    <location>
        <begin position="40"/>
        <end position="50"/>
    </location>
</feature>
<feature type="compositionally biased region" description="Basic and acidic residues" evidence="1">
    <location>
        <begin position="65"/>
        <end position="83"/>
    </location>
</feature>
<feature type="signal peptide" evidence="2">
    <location>
        <begin position="1"/>
        <end position="24"/>
    </location>
</feature>
<protein>
    <submittedName>
        <fullName evidence="4 5">Uncharacterized protein</fullName>
    </submittedName>
</protein>
<feature type="compositionally biased region" description="Basic and acidic residues" evidence="1">
    <location>
        <begin position="349"/>
        <end position="360"/>
    </location>
</feature>
<dbReference type="WBParaSite" id="SSTP_0000821600.1">
    <property type="protein sequence ID" value="SSTP_0000821600.1"/>
    <property type="gene ID" value="SSTP_0000821600"/>
</dbReference>
<accession>A0A0K0EFF3</accession>
<sequence length="369" mass="41054">MFFCLTQILLLIFILIFQLNLINGCGRRQNIAQKGKKTTDLTNKVANESQSVEKKAVPQNVSNVEETKKKKDPKTADVKKDPKNSNNNKPLQTQEAIQRDGKKKETNKKGDGKKKKVNAKSNELKSAKDINDGSLYDFLDGPGSKKPKNAKLEEKSFNDLEENDEIFTEMKIIAENQVKEKKVEPKVELKVEPKVVSAKPIKDCKPITSDKNLKVAPVNNTNELLDASYQALNNIDLNAPPPCKKVEQKPQSPATMCTQVLEDKNEKNLQPLFNAQQQGKKVPNIGAKVKESVKNTVNGTKEVVKATPKKSTQSKDQKKSAEPKDPKNSTKPKDPKMSDPTNKVAASKTVEKKPSKEGFKTETPINVKK</sequence>
<feature type="compositionally biased region" description="Basic and acidic residues" evidence="1">
    <location>
        <begin position="122"/>
        <end position="131"/>
    </location>
</feature>
<evidence type="ECO:0000256" key="1">
    <source>
        <dbReference type="SAM" id="MobiDB-lite"/>
    </source>
</evidence>
<dbReference type="AlphaFoldDB" id="A0A0K0EFF3"/>
<feature type="chain" id="PRO_5005327947" evidence="2">
    <location>
        <begin position="25"/>
        <end position="369"/>
    </location>
</feature>